<keyword evidence="4" id="KW-1185">Reference proteome</keyword>
<protein>
    <submittedName>
        <fullName evidence="3">SRPBCC domain-containing protein</fullName>
    </submittedName>
</protein>
<dbReference type="EMBL" id="JBHUOM010000023">
    <property type="protein sequence ID" value="MFD2936487.1"/>
    <property type="molecule type" value="Genomic_DNA"/>
</dbReference>
<name>A0ABW6APF9_9BACT</name>
<sequence>MRQDLIVSKSIDVNANLSTVWQALTTPEIIKEYLFGTETVTDWQVGSPIIFQGEYEGHIYQDKGVILENILNEQLTYSYWSGFSGVEDKPENQSIITYTLTKIGDNQTRFTWTQKGYATEEVYHHSKDGMDEFLEQIKGIMER</sequence>
<dbReference type="CDD" id="cd07814">
    <property type="entry name" value="SRPBCC_CalC_Aha1-like"/>
    <property type="match status" value="1"/>
</dbReference>
<comment type="similarity">
    <text evidence="1">Belongs to the AHA1 family.</text>
</comment>
<proteinExistence type="inferred from homology"/>
<dbReference type="Proteomes" id="UP001597512">
    <property type="component" value="Unassembled WGS sequence"/>
</dbReference>
<gene>
    <name evidence="3" type="ORF">ACFS25_22080</name>
</gene>
<dbReference type="Pfam" id="PF08327">
    <property type="entry name" value="AHSA1"/>
    <property type="match status" value="1"/>
</dbReference>
<accession>A0ABW6APF9</accession>
<dbReference type="Gene3D" id="3.30.530.20">
    <property type="match status" value="1"/>
</dbReference>
<dbReference type="RefSeq" id="WP_381505322.1">
    <property type="nucleotide sequence ID" value="NZ_JBHUOM010000023.1"/>
</dbReference>
<comment type="caution">
    <text evidence="3">The sequence shown here is derived from an EMBL/GenBank/DDBJ whole genome shotgun (WGS) entry which is preliminary data.</text>
</comment>
<evidence type="ECO:0000259" key="2">
    <source>
        <dbReference type="Pfam" id="PF08327"/>
    </source>
</evidence>
<evidence type="ECO:0000313" key="3">
    <source>
        <dbReference type="EMBL" id="MFD2936487.1"/>
    </source>
</evidence>
<feature type="domain" description="Activator of Hsp90 ATPase homologue 1/2-like C-terminal" evidence="2">
    <location>
        <begin position="15"/>
        <end position="142"/>
    </location>
</feature>
<dbReference type="InterPro" id="IPR013538">
    <property type="entry name" value="ASHA1/2-like_C"/>
</dbReference>
<reference evidence="4" key="1">
    <citation type="journal article" date="2019" name="Int. J. Syst. Evol. Microbiol.">
        <title>The Global Catalogue of Microorganisms (GCM) 10K type strain sequencing project: providing services to taxonomists for standard genome sequencing and annotation.</title>
        <authorList>
            <consortium name="The Broad Institute Genomics Platform"/>
            <consortium name="The Broad Institute Genome Sequencing Center for Infectious Disease"/>
            <person name="Wu L."/>
            <person name="Ma J."/>
        </authorList>
    </citation>
    <scope>NUCLEOTIDE SEQUENCE [LARGE SCALE GENOMIC DNA]</scope>
    <source>
        <strain evidence="4">KCTC 52490</strain>
    </source>
</reference>
<dbReference type="SUPFAM" id="SSF55961">
    <property type="entry name" value="Bet v1-like"/>
    <property type="match status" value="1"/>
</dbReference>
<evidence type="ECO:0000256" key="1">
    <source>
        <dbReference type="ARBA" id="ARBA00006817"/>
    </source>
</evidence>
<organism evidence="3 4">
    <name type="scientific">Spirosoma flavum</name>
    <dbReference type="NCBI Taxonomy" id="2048557"/>
    <lineage>
        <taxon>Bacteria</taxon>
        <taxon>Pseudomonadati</taxon>
        <taxon>Bacteroidota</taxon>
        <taxon>Cytophagia</taxon>
        <taxon>Cytophagales</taxon>
        <taxon>Cytophagaceae</taxon>
        <taxon>Spirosoma</taxon>
    </lineage>
</organism>
<evidence type="ECO:0000313" key="4">
    <source>
        <dbReference type="Proteomes" id="UP001597512"/>
    </source>
</evidence>
<dbReference type="InterPro" id="IPR023393">
    <property type="entry name" value="START-like_dom_sf"/>
</dbReference>